<comment type="caution">
    <text evidence="4">The sequence shown here is derived from an EMBL/GenBank/DDBJ whole genome shotgun (WGS) entry which is preliminary data.</text>
</comment>
<dbReference type="AlphaFoldDB" id="A0A9Q1HQW0"/>
<dbReference type="GO" id="GO:0000796">
    <property type="term" value="C:condensin complex"/>
    <property type="evidence" value="ECO:0007669"/>
    <property type="project" value="TreeGrafter"/>
</dbReference>
<dbReference type="PANTHER" id="PTHR18937:SF172">
    <property type="entry name" value="STRUCTURAL MAINTENANCE OF CHROMOSOMES PROTEIN"/>
    <property type="match status" value="1"/>
</dbReference>
<dbReference type="GO" id="GO:0007076">
    <property type="term" value="P:mitotic chromosome condensation"/>
    <property type="evidence" value="ECO:0007669"/>
    <property type="project" value="TreeGrafter"/>
</dbReference>
<accession>A0A9Q1HQW0</accession>
<evidence type="ECO:0000256" key="3">
    <source>
        <dbReference type="ARBA" id="ARBA00023242"/>
    </source>
</evidence>
<gene>
    <name evidence="4" type="ORF">COCON_G00184450</name>
</gene>
<dbReference type="OrthoDB" id="5575062at2759"/>
<evidence type="ECO:0000313" key="4">
    <source>
        <dbReference type="EMBL" id="KAJ8256293.1"/>
    </source>
</evidence>
<keyword evidence="2" id="KW-0067">ATP-binding</keyword>
<evidence type="ECO:0000256" key="2">
    <source>
        <dbReference type="ARBA" id="ARBA00022840"/>
    </source>
</evidence>
<protein>
    <submittedName>
        <fullName evidence="4">Uncharacterized protein</fullName>
    </submittedName>
</protein>
<evidence type="ECO:0000256" key="1">
    <source>
        <dbReference type="ARBA" id="ARBA00022741"/>
    </source>
</evidence>
<proteinExistence type="predicted"/>
<dbReference type="PANTHER" id="PTHR18937">
    <property type="entry name" value="STRUCTURAL MAINTENANCE OF CHROMOSOMES SMC FAMILY MEMBER"/>
    <property type="match status" value="1"/>
</dbReference>
<name>A0A9Q1HQW0_CONCO</name>
<sequence length="188" mass="21159">MMECKQTEDALPAVQEEQRGLAQELKALLEQEHALQKDALGVRLRVEQIDAAIAEHHNKIKHWHREAGKISLHTVDEQPAAALPALSPDALQAGPDPSTINTKIALLEARCEQVKPNLGAIAEYRKKEALYLQRVEELDDITTQRDGFKRGCEDLRKQRLNEFMAGFNIITNKLKENYQMLTLGATLS</sequence>
<reference evidence="4" key="1">
    <citation type="journal article" date="2023" name="Science">
        <title>Genome structures resolve the early diversification of teleost fishes.</title>
        <authorList>
            <person name="Parey E."/>
            <person name="Louis A."/>
            <person name="Montfort J."/>
            <person name="Bouchez O."/>
            <person name="Roques C."/>
            <person name="Iampietro C."/>
            <person name="Lluch J."/>
            <person name="Castinel A."/>
            <person name="Donnadieu C."/>
            <person name="Desvignes T."/>
            <person name="Floi Bucao C."/>
            <person name="Jouanno E."/>
            <person name="Wen M."/>
            <person name="Mejri S."/>
            <person name="Dirks R."/>
            <person name="Jansen H."/>
            <person name="Henkel C."/>
            <person name="Chen W.J."/>
            <person name="Zahm M."/>
            <person name="Cabau C."/>
            <person name="Klopp C."/>
            <person name="Thompson A.W."/>
            <person name="Robinson-Rechavi M."/>
            <person name="Braasch I."/>
            <person name="Lecointre G."/>
            <person name="Bobe J."/>
            <person name="Postlethwait J.H."/>
            <person name="Berthelot C."/>
            <person name="Roest Crollius H."/>
            <person name="Guiguen Y."/>
        </authorList>
    </citation>
    <scope>NUCLEOTIDE SEQUENCE</scope>
    <source>
        <strain evidence="4">Concon-B</strain>
    </source>
</reference>
<dbReference type="EMBL" id="JAFJMO010000014">
    <property type="protein sequence ID" value="KAJ8256293.1"/>
    <property type="molecule type" value="Genomic_DNA"/>
</dbReference>
<dbReference type="GO" id="GO:0005524">
    <property type="term" value="F:ATP binding"/>
    <property type="evidence" value="ECO:0007669"/>
    <property type="project" value="UniProtKB-KW"/>
</dbReference>
<keyword evidence="3" id="KW-0539">Nucleus</keyword>
<evidence type="ECO:0000313" key="5">
    <source>
        <dbReference type="Proteomes" id="UP001152803"/>
    </source>
</evidence>
<keyword evidence="1" id="KW-0547">Nucleotide-binding</keyword>
<keyword evidence="5" id="KW-1185">Reference proteome</keyword>
<dbReference type="Proteomes" id="UP001152803">
    <property type="component" value="Unassembled WGS sequence"/>
</dbReference>
<organism evidence="4 5">
    <name type="scientific">Conger conger</name>
    <name type="common">Conger eel</name>
    <name type="synonym">Muraena conger</name>
    <dbReference type="NCBI Taxonomy" id="82655"/>
    <lineage>
        <taxon>Eukaryota</taxon>
        <taxon>Metazoa</taxon>
        <taxon>Chordata</taxon>
        <taxon>Craniata</taxon>
        <taxon>Vertebrata</taxon>
        <taxon>Euteleostomi</taxon>
        <taxon>Actinopterygii</taxon>
        <taxon>Neopterygii</taxon>
        <taxon>Teleostei</taxon>
        <taxon>Anguilliformes</taxon>
        <taxon>Congridae</taxon>
        <taxon>Conger</taxon>
    </lineage>
</organism>